<dbReference type="AlphaFoldDB" id="A0A1C3EHT2"/>
<comment type="caution">
    <text evidence="1">The sequence shown here is derived from an EMBL/GenBank/DDBJ whole genome shotgun (WGS) entry which is preliminary data.</text>
</comment>
<dbReference type="EMBL" id="LYDR01000063">
    <property type="protein sequence ID" value="ODA32773.1"/>
    <property type="molecule type" value="Genomic_DNA"/>
</dbReference>
<name>A0A1C3EHT2_9PLAN</name>
<dbReference type="STRING" id="1841610.A6X21_20800"/>
<accession>A0A1C3EHT2</accession>
<proteinExistence type="predicted"/>
<gene>
    <name evidence="1" type="ORF">A6X21_20800</name>
</gene>
<evidence type="ECO:0000313" key="2">
    <source>
        <dbReference type="Proteomes" id="UP000094828"/>
    </source>
</evidence>
<evidence type="ECO:0000313" key="1">
    <source>
        <dbReference type="EMBL" id="ODA32773.1"/>
    </source>
</evidence>
<dbReference type="Proteomes" id="UP000094828">
    <property type="component" value="Unassembled WGS sequence"/>
</dbReference>
<reference evidence="1 2" key="1">
    <citation type="submission" date="2016-05" db="EMBL/GenBank/DDBJ databases">
        <title>Genomic and physiological characterization of Planctopirus sp. isolated from fresh water lake.</title>
        <authorList>
            <person name="Subhash Y."/>
            <person name="Ramana C."/>
        </authorList>
    </citation>
    <scope>NUCLEOTIDE SEQUENCE [LARGE SCALE GENOMIC DNA]</scope>
    <source>
        <strain evidence="1 2">JC280</strain>
    </source>
</reference>
<organism evidence="1 2">
    <name type="scientific">Planctopirus hydrillae</name>
    <dbReference type="NCBI Taxonomy" id="1841610"/>
    <lineage>
        <taxon>Bacteria</taxon>
        <taxon>Pseudomonadati</taxon>
        <taxon>Planctomycetota</taxon>
        <taxon>Planctomycetia</taxon>
        <taxon>Planctomycetales</taxon>
        <taxon>Planctomycetaceae</taxon>
        <taxon>Planctopirus</taxon>
    </lineage>
</organism>
<protein>
    <submittedName>
        <fullName evidence="1">Uncharacterized protein</fullName>
    </submittedName>
</protein>
<keyword evidence="2" id="KW-1185">Reference proteome</keyword>
<sequence>MDVPQGGDGCSLSALIERVNRSRSCSTYCGQKQIELPVIPTRTRVDLSFEEDLQQFPRTAFDGC</sequence>